<keyword evidence="5" id="KW-1185">Reference proteome</keyword>
<organism evidence="4 5">
    <name type="scientific">Cyphellophora attinorum</name>
    <dbReference type="NCBI Taxonomy" id="1664694"/>
    <lineage>
        <taxon>Eukaryota</taxon>
        <taxon>Fungi</taxon>
        <taxon>Dikarya</taxon>
        <taxon>Ascomycota</taxon>
        <taxon>Pezizomycotina</taxon>
        <taxon>Eurotiomycetes</taxon>
        <taxon>Chaetothyriomycetidae</taxon>
        <taxon>Chaetothyriales</taxon>
        <taxon>Cyphellophoraceae</taxon>
        <taxon>Cyphellophora</taxon>
    </lineage>
</organism>
<dbReference type="Pfam" id="PF00248">
    <property type="entry name" value="Aldo_ket_red"/>
    <property type="match status" value="1"/>
</dbReference>
<evidence type="ECO:0000259" key="3">
    <source>
        <dbReference type="Pfam" id="PF00248"/>
    </source>
</evidence>
<evidence type="ECO:0000313" key="5">
    <source>
        <dbReference type="Proteomes" id="UP000038010"/>
    </source>
</evidence>
<proteinExistence type="inferred from homology"/>
<dbReference type="SUPFAM" id="SSF51430">
    <property type="entry name" value="NAD(P)-linked oxidoreductase"/>
    <property type="match status" value="1"/>
</dbReference>
<protein>
    <submittedName>
        <fullName evidence="4">Aflatoxin B1 aldehyde member 3</fullName>
    </submittedName>
</protein>
<dbReference type="InterPro" id="IPR050523">
    <property type="entry name" value="AKR_Detox_Biosynth"/>
</dbReference>
<dbReference type="VEuPathDB" id="FungiDB:AB675_4991"/>
<dbReference type="Gene3D" id="3.20.20.100">
    <property type="entry name" value="NADP-dependent oxidoreductase domain"/>
    <property type="match status" value="1"/>
</dbReference>
<keyword evidence="1" id="KW-0560">Oxidoreductase</keyword>
<dbReference type="AlphaFoldDB" id="A0A0N0NLK1"/>
<accession>A0A0N0NLK1</accession>
<dbReference type="PANTHER" id="PTHR43364">
    <property type="entry name" value="NADH-SPECIFIC METHYLGLYOXAL REDUCTASE-RELATED"/>
    <property type="match status" value="1"/>
</dbReference>
<dbReference type="Proteomes" id="UP000038010">
    <property type="component" value="Unassembled WGS sequence"/>
</dbReference>
<feature type="domain" description="NADP-dependent oxidoreductase" evidence="3">
    <location>
        <begin position="35"/>
        <end position="294"/>
    </location>
</feature>
<evidence type="ECO:0000313" key="4">
    <source>
        <dbReference type="EMBL" id="KPI39401.1"/>
    </source>
</evidence>
<dbReference type="GeneID" id="28737048"/>
<sequence length="309" mass="33544">MPPKLVVGLMGSSVANGASLLSTPAGMKSFLAICSRHNIHELDTARVYAAGGSEAVAGQVGAASSFALSTKAPAFAPQSLRRDAIIANFDIYYLHGPDRTTPLEEQCAAINQLYSEGKFARFGVSNISPEEVQQIHDICSREGYCLPKVYQGGYNPIGRGPEDGLFPLLRKLDMNFYAFSPLGGGLLAKPLQELVKPAKGTRFDEMKVFGDIYLTEEIMGGLRKVQAACDEADVKLMEATMRWFRWHSVLGEGSWGEGNGVIVGASSEAQLEGSLGAWEKGRLPDNIAEAWEELFQELIRAGMVPRFHN</sequence>
<name>A0A0N0NLK1_9EURO</name>
<evidence type="ECO:0000256" key="1">
    <source>
        <dbReference type="ARBA" id="ARBA00023002"/>
    </source>
</evidence>
<gene>
    <name evidence="4" type="ORF">AB675_4991</name>
</gene>
<dbReference type="PANTHER" id="PTHR43364:SF4">
    <property type="entry name" value="NAD(P)-LINKED OXIDOREDUCTASE SUPERFAMILY PROTEIN"/>
    <property type="match status" value="1"/>
</dbReference>
<reference evidence="4 5" key="1">
    <citation type="submission" date="2015-06" db="EMBL/GenBank/DDBJ databases">
        <title>Draft genome of the ant-associated black yeast Phialophora attae CBS 131958.</title>
        <authorList>
            <person name="Moreno L.F."/>
            <person name="Stielow B.J."/>
            <person name="de Hoog S."/>
            <person name="Vicente V.A."/>
            <person name="Weiss V.A."/>
            <person name="de Vries M."/>
            <person name="Cruz L.M."/>
            <person name="Souza E.M."/>
        </authorList>
    </citation>
    <scope>NUCLEOTIDE SEQUENCE [LARGE SCALE GENOMIC DNA]</scope>
    <source>
        <strain evidence="4 5">CBS 131958</strain>
    </source>
</reference>
<comment type="caution">
    <text evidence="4">The sequence shown here is derived from an EMBL/GenBank/DDBJ whole genome shotgun (WGS) entry which is preliminary data.</text>
</comment>
<dbReference type="STRING" id="1664694.A0A0N0NLK1"/>
<evidence type="ECO:0000256" key="2">
    <source>
        <dbReference type="ARBA" id="ARBA00038157"/>
    </source>
</evidence>
<dbReference type="GO" id="GO:0016491">
    <property type="term" value="F:oxidoreductase activity"/>
    <property type="evidence" value="ECO:0007669"/>
    <property type="project" value="UniProtKB-KW"/>
</dbReference>
<dbReference type="RefSeq" id="XP_017999364.1">
    <property type="nucleotide sequence ID" value="XM_018145168.1"/>
</dbReference>
<comment type="similarity">
    <text evidence="2">Belongs to the aldo/keto reductase family. Aldo/keto reductase 2 subfamily.</text>
</comment>
<dbReference type="InterPro" id="IPR036812">
    <property type="entry name" value="NAD(P)_OxRdtase_dom_sf"/>
</dbReference>
<dbReference type="EMBL" id="LFJN01000015">
    <property type="protein sequence ID" value="KPI39401.1"/>
    <property type="molecule type" value="Genomic_DNA"/>
</dbReference>
<dbReference type="InterPro" id="IPR023210">
    <property type="entry name" value="NADP_OxRdtase_dom"/>
</dbReference>
<dbReference type="OrthoDB" id="48988at2759"/>